<dbReference type="EMBL" id="QBKI01000003">
    <property type="protein sequence ID" value="PTX20335.1"/>
    <property type="molecule type" value="Genomic_DNA"/>
</dbReference>
<dbReference type="PRINTS" id="PR01437">
    <property type="entry name" value="NUOXDRDTASE4"/>
</dbReference>
<dbReference type="RefSeq" id="WP_108211332.1">
    <property type="nucleotide sequence ID" value="NZ_QBKI01000003.1"/>
</dbReference>
<feature type="transmembrane region" description="Helical" evidence="8">
    <location>
        <begin position="275"/>
        <end position="296"/>
    </location>
</feature>
<evidence type="ECO:0000256" key="3">
    <source>
        <dbReference type="ARBA" id="ARBA00022475"/>
    </source>
</evidence>
<feature type="transmembrane region" description="Helical" evidence="8">
    <location>
        <begin position="244"/>
        <end position="269"/>
    </location>
</feature>
<dbReference type="PANTHER" id="PTHR42703">
    <property type="entry name" value="NADH DEHYDROGENASE"/>
    <property type="match status" value="1"/>
</dbReference>
<dbReference type="OrthoDB" id="9807568at2"/>
<feature type="transmembrane region" description="Helical" evidence="8">
    <location>
        <begin position="109"/>
        <end position="128"/>
    </location>
</feature>
<feature type="transmembrane region" description="Helical" evidence="8">
    <location>
        <begin position="364"/>
        <end position="386"/>
    </location>
</feature>
<feature type="domain" description="NADH:quinone oxidoreductase/Mrp antiporter transmembrane" evidence="9">
    <location>
        <begin position="129"/>
        <end position="422"/>
    </location>
</feature>
<comment type="caution">
    <text evidence="10">The sequence shown here is derived from an EMBL/GenBank/DDBJ whole genome shotgun (WGS) entry which is preliminary data.</text>
</comment>
<dbReference type="PANTHER" id="PTHR42703:SF1">
    <property type="entry name" value="NA(+)_H(+) ANTIPORTER SUBUNIT D1"/>
    <property type="match status" value="1"/>
</dbReference>
<accession>A0A2T5YLY3</accession>
<dbReference type="InterPro" id="IPR003918">
    <property type="entry name" value="NADH_UbQ_OxRdtase"/>
</dbReference>
<feature type="transmembrane region" description="Helical" evidence="8">
    <location>
        <begin position="406"/>
        <end position="426"/>
    </location>
</feature>
<feature type="transmembrane region" description="Helical" evidence="8">
    <location>
        <begin position="459"/>
        <end position="477"/>
    </location>
</feature>
<feature type="transmembrane region" description="Helical" evidence="8">
    <location>
        <begin position="32"/>
        <end position="50"/>
    </location>
</feature>
<evidence type="ECO:0000256" key="6">
    <source>
        <dbReference type="ARBA" id="ARBA00023136"/>
    </source>
</evidence>
<evidence type="ECO:0000256" key="8">
    <source>
        <dbReference type="SAM" id="Phobius"/>
    </source>
</evidence>
<dbReference type="GO" id="GO:0008137">
    <property type="term" value="F:NADH dehydrogenase (ubiquinone) activity"/>
    <property type="evidence" value="ECO:0007669"/>
    <property type="project" value="InterPro"/>
</dbReference>
<dbReference type="Proteomes" id="UP000244225">
    <property type="component" value="Unassembled WGS sequence"/>
</dbReference>
<keyword evidence="5 8" id="KW-1133">Transmembrane helix</keyword>
<evidence type="ECO:0000259" key="9">
    <source>
        <dbReference type="Pfam" id="PF00361"/>
    </source>
</evidence>
<gene>
    <name evidence="10" type="ORF">C8N40_103412</name>
</gene>
<keyword evidence="6 8" id="KW-0472">Membrane</keyword>
<feature type="transmembrane region" description="Helical" evidence="8">
    <location>
        <begin position="6"/>
        <end position="25"/>
    </location>
</feature>
<feature type="transmembrane region" description="Helical" evidence="8">
    <location>
        <begin position="70"/>
        <end position="97"/>
    </location>
</feature>
<dbReference type="AlphaFoldDB" id="A0A2T5YLY3"/>
<organism evidence="10 11">
    <name type="scientific">Pontibacter mucosus</name>
    <dbReference type="NCBI Taxonomy" id="1649266"/>
    <lineage>
        <taxon>Bacteria</taxon>
        <taxon>Pseudomonadati</taxon>
        <taxon>Bacteroidota</taxon>
        <taxon>Cytophagia</taxon>
        <taxon>Cytophagales</taxon>
        <taxon>Hymenobacteraceae</taxon>
        <taxon>Pontibacter</taxon>
    </lineage>
</organism>
<feature type="transmembrane region" description="Helical" evidence="8">
    <location>
        <begin position="303"/>
        <end position="325"/>
    </location>
</feature>
<feature type="transmembrane region" description="Helical" evidence="8">
    <location>
        <begin position="331"/>
        <end position="352"/>
    </location>
</feature>
<evidence type="ECO:0000256" key="7">
    <source>
        <dbReference type="RuleBase" id="RU000320"/>
    </source>
</evidence>
<dbReference type="Pfam" id="PF00361">
    <property type="entry name" value="Proton_antipo_M"/>
    <property type="match status" value="1"/>
</dbReference>
<dbReference type="InterPro" id="IPR001750">
    <property type="entry name" value="ND/Mrp_TM"/>
</dbReference>
<feature type="transmembrane region" description="Helical" evidence="8">
    <location>
        <begin position="164"/>
        <end position="186"/>
    </location>
</feature>
<evidence type="ECO:0000256" key="1">
    <source>
        <dbReference type="ARBA" id="ARBA00004651"/>
    </source>
</evidence>
<evidence type="ECO:0000313" key="11">
    <source>
        <dbReference type="Proteomes" id="UP000244225"/>
    </source>
</evidence>
<feature type="transmembrane region" description="Helical" evidence="8">
    <location>
        <begin position="134"/>
        <end position="152"/>
    </location>
</feature>
<name>A0A2T5YLY3_9BACT</name>
<feature type="transmembrane region" description="Helical" evidence="8">
    <location>
        <begin position="206"/>
        <end position="232"/>
    </location>
</feature>
<dbReference type="InterPro" id="IPR050586">
    <property type="entry name" value="CPA3_Na-H_Antiporter_D"/>
</dbReference>
<evidence type="ECO:0000256" key="5">
    <source>
        <dbReference type="ARBA" id="ARBA00022989"/>
    </source>
</evidence>
<keyword evidence="11" id="KW-1185">Reference proteome</keyword>
<keyword evidence="3" id="KW-1003">Cell membrane</keyword>
<reference evidence="10 11" key="1">
    <citation type="submission" date="2018-04" db="EMBL/GenBank/DDBJ databases">
        <title>Genomic Encyclopedia of Archaeal and Bacterial Type Strains, Phase II (KMG-II): from individual species to whole genera.</title>
        <authorList>
            <person name="Goeker M."/>
        </authorList>
    </citation>
    <scope>NUCLEOTIDE SEQUENCE [LARGE SCALE GENOMIC DNA]</scope>
    <source>
        <strain evidence="10 11">DSM 100162</strain>
    </source>
</reference>
<comment type="similarity">
    <text evidence="2">Belongs to the CPA3 antiporters (TC 2.A.63) subunit D family.</text>
</comment>
<evidence type="ECO:0000256" key="2">
    <source>
        <dbReference type="ARBA" id="ARBA00005346"/>
    </source>
</evidence>
<keyword evidence="4 7" id="KW-0812">Transmembrane</keyword>
<proteinExistence type="inferred from homology"/>
<dbReference type="GO" id="GO:0042773">
    <property type="term" value="P:ATP synthesis coupled electron transport"/>
    <property type="evidence" value="ECO:0007669"/>
    <property type="project" value="InterPro"/>
</dbReference>
<dbReference type="GO" id="GO:0005886">
    <property type="term" value="C:plasma membrane"/>
    <property type="evidence" value="ECO:0007669"/>
    <property type="project" value="UniProtKB-SubCell"/>
</dbReference>
<evidence type="ECO:0000313" key="10">
    <source>
        <dbReference type="EMBL" id="PTX20335.1"/>
    </source>
</evidence>
<evidence type="ECO:0000256" key="4">
    <source>
        <dbReference type="ARBA" id="ARBA00022692"/>
    </source>
</evidence>
<comment type="subcellular location">
    <subcellularLocation>
        <location evidence="1">Cell membrane</location>
        <topology evidence="1">Multi-pass membrane protein</topology>
    </subcellularLocation>
    <subcellularLocation>
        <location evidence="7">Membrane</location>
        <topology evidence="7">Multi-pass membrane protein</topology>
    </subcellularLocation>
</comment>
<sequence>MPSDLLLVLPLLLPLYGALLCLAFWQREQWQTILAGVFQVAWLVAGVLLLRRVLHLEVVSTQIGNWPAPFGITLAADVLSALILVTAGVIGLAVYLFSLQGLDITRRRFGYYPLLLLLQMGVSGVCLTGDLFNLYVWFELLLICCFALLSLGGTKGQLEGTFKYVTINFLASGLLLTGIGTMYSLYGSLNLAELALLVRQPEHPNLPLLSMVSVFFLTGFGIKAAIFPLFFWLPASYHTPPVAISAFIAGLLTKVGIYTLIRLFTLLFISDLGFMLPLMVVLAALTMLIGVVGAAAQTDFKKILSFHIISQIGYMLMGLAIYTPLALAGSVFFIVHNILVKTNLFLISGIVAQRYRTSSLKRLGGVYLQQPMLSVLFILSALSLAGTPPSSGFWGKLMLARAGLEAGQYVLVGVSLFVSIITLFSMTKIWNEVFWKPRPVSIRKGSLVTPVNPLRLWQLYLPVTMLLGVILLIGVYARPLVRLSERAAERLLHIEPYTNTVLPKKAAN</sequence>
<protein>
    <submittedName>
        <fullName evidence="10">Multisubunit sodium/proton antiporter MrpD subunit</fullName>
    </submittedName>
</protein>